<organism evidence="1 2">
    <name type="scientific">Cichorium intybus</name>
    <name type="common">Chicory</name>
    <dbReference type="NCBI Taxonomy" id="13427"/>
    <lineage>
        <taxon>Eukaryota</taxon>
        <taxon>Viridiplantae</taxon>
        <taxon>Streptophyta</taxon>
        <taxon>Embryophyta</taxon>
        <taxon>Tracheophyta</taxon>
        <taxon>Spermatophyta</taxon>
        <taxon>Magnoliopsida</taxon>
        <taxon>eudicotyledons</taxon>
        <taxon>Gunneridae</taxon>
        <taxon>Pentapetalae</taxon>
        <taxon>asterids</taxon>
        <taxon>campanulids</taxon>
        <taxon>Asterales</taxon>
        <taxon>Asteraceae</taxon>
        <taxon>Cichorioideae</taxon>
        <taxon>Cichorieae</taxon>
        <taxon>Cichoriinae</taxon>
        <taxon>Cichorium</taxon>
    </lineage>
</organism>
<protein>
    <submittedName>
        <fullName evidence="1">Uncharacterized protein</fullName>
    </submittedName>
</protein>
<comment type="caution">
    <text evidence="1">The sequence shown here is derived from an EMBL/GenBank/DDBJ whole genome shotgun (WGS) entry which is preliminary data.</text>
</comment>
<accession>A0ACB8YZF6</accession>
<keyword evidence="2" id="KW-1185">Reference proteome</keyword>
<dbReference type="Proteomes" id="UP001055811">
    <property type="component" value="Linkage Group LG09"/>
</dbReference>
<evidence type="ECO:0000313" key="2">
    <source>
        <dbReference type="Proteomes" id="UP001055811"/>
    </source>
</evidence>
<name>A0ACB8YZF6_CICIN</name>
<reference evidence="2" key="1">
    <citation type="journal article" date="2022" name="Mol. Ecol. Resour.">
        <title>The genomes of chicory, endive, great burdock and yacon provide insights into Asteraceae palaeo-polyploidization history and plant inulin production.</title>
        <authorList>
            <person name="Fan W."/>
            <person name="Wang S."/>
            <person name="Wang H."/>
            <person name="Wang A."/>
            <person name="Jiang F."/>
            <person name="Liu H."/>
            <person name="Zhao H."/>
            <person name="Xu D."/>
            <person name="Zhang Y."/>
        </authorList>
    </citation>
    <scope>NUCLEOTIDE SEQUENCE [LARGE SCALE GENOMIC DNA]</scope>
    <source>
        <strain evidence="2">cv. Punajuju</strain>
    </source>
</reference>
<evidence type="ECO:0000313" key="1">
    <source>
        <dbReference type="EMBL" id="KAI3691132.1"/>
    </source>
</evidence>
<gene>
    <name evidence="1" type="ORF">L2E82_49350</name>
</gene>
<reference evidence="1 2" key="2">
    <citation type="journal article" date="2022" name="Mol. Ecol. Resour.">
        <title>The genomes of chicory, endive, great burdock and yacon provide insights into Asteraceae paleo-polyploidization history and plant inulin production.</title>
        <authorList>
            <person name="Fan W."/>
            <person name="Wang S."/>
            <person name="Wang H."/>
            <person name="Wang A."/>
            <person name="Jiang F."/>
            <person name="Liu H."/>
            <person name="Zhao H."/>
            <person name="Xu D."/>
            <person name="Zhang Y."/>
        </authorList>
    </citation>
    <scope>NUCLEOTIDE SEQUENCE [LARGE SCALE GENOMIC DNA]</scope>
    <source>
        <strain evidence="2">cv. Punajuju</strain>
        <tissue evidence="1">Leaves</tissue>
    </source>
</reference>
<sequence length="121" mass="13869">MHELRLELSKFVFSPKEDSWEWFIERNGLFSVRSLRQALDESLQVSAVVLDLIFWFCMIQVQLTGVGLLVLAGLNDPVWCCVPWASQFVGLFCFALEVFPFWWLKSTRGACCFSLVADDAP</sequence>
<dbReference type="EMBL" id="CM042017">
    <property type="protein sequence ID" value="KAI3691132.1"/>
    <property type="molecule type" value="Genomic_DNA"/>
</dbReference>
<proteinExistence type="predicted"/>